<dbReference type="EMBL" id="CP117523">
    <property type="protein sequence ID" value="WWD83724.1"/>
    <property type="molecule type" value="Genomic_DNA"/>
</dbReference>
<dbReference type="PANTHER" id="PTHR45661:SF3">
    <property type="entry name" value="IG-LIKE DOMAIN-CONTAINING PROTEIN"/>
    <property type="match status" value="1"/>
</dbReference>
<proteinExistence type="predicted"/>
<dbReference type="InterPro" id="IPR026906">
    <property type="entry name" value="LRR_5"/>
</dbReference>
<dbReference type="InterPro" id="IPR053139">
    <property type="entry name" value="Surface_bspA-like"/>
</dbReference>
<name>A0ABZ2EVD0_9FIRM</name>
<dbReference type="PANTHER" id="PTHR45661">
    <property type="entry name" value="SURFACE ANTIGEN"/>
    <property type="match status" value="1"/>
</dbReference>
<dbReference type="Gene3D" id="3.80.10.10">
    <property type="entry name" value="Ribonuclease Inhibitor"/>
    <property type="match status" value="4"/>
</dbReference>
<organism evidence="1 2">
    <name type="scientific">Terrisporobacter glycolicus ATCC 14880 = DSM 1288</name>
    <dbReference type="NCBI Taxonomy" id="1121315"/>
    <lineage>
        <taxon>Bacteria</taxon>
        <taxon>Bacillati</taxon>
        <taxon>Bacillota</taxon>
        <taxon>Clostridia</taxon>
        <taxon>Peptostreptococcales</taxon>
        <taxon>Peptostreptococcaceae</taxon>
        <taxon>Terrisporobacter</taxon>
    </lineage>
</organism>
<keyword evidence="2" id="KW-1185">Reference proteome</keyword>
<gene>
    <name evidence="1" type="ORF">TEGL_21380</name>
</gene>
<dbReference type="Proteomes" id="UP001348492">
    <property type="component" value="Chromosome"/>
</dbReference>
<evidence type="ECO:0000313" key="1">
    <source>
        <dbReference type="EMBL" id="WWD83724.1"/>
    </source>
</evidence>
<evidence type="ECO:0008006" key="3">
    <source>
        <dbReference type="Google" id="ProtNLM"/>
    </source>
</evidence>
<accession>A0ABZ2EVD0</accession>
<dbReference type="SUPFAM" id="SSF52058">
    <property type="entry name" value="L domain-like"/>
    <property type="match status" value="2"/>
</dbReference>
<protein>
    <recommendedName>
        <fullName evidence="3">Leucine rich repeat-containing protein</fullName>
    </recommendedName>
</protein>
<dbReference type="RefSeq" id="WP_018590807.1">
    <property type="nucleotide sequence ID" value="NZ_CP117523.1"/>
</dbReference>
<dbReference type="InterPro" id="IPR032675">
    <property type="entry name" value="LRR_dom_sf"/>
</dbReference>
<evidence type="ECO:0000313" key="2">
    <source>
        <dbReference type="Proteomes" id="UP001348492"/>
    </source>
</evidence>
<reference evidence="1 2" key="1">
    <citation type="journal article" date="2023" name="PLoS ONE">
        <title>Genome-based metabolic and phylogenomic analysis of three Terrisporobacter species.</title>
        <authorList>
            <person name="Boer T."/>
            <person name="Bengelsdorf F.R."/>
            <person name="Bomeke M."/>
            <person name="Daniel R."/>
            <person name="Poehlein A."/>
        </authorList>
    </citation>
    <scope>NUCLEOTIDE SEQUENCE [LARGE SCALE GENOMIC DNA]</scope>
    <source>
        <strain evidence="1 2">DSM 1288</strain>
    </source>
</reference>
<dbReference type="Pfam" id="PF13306">
    <property type="entry name" value="LRR_5"/>
    <property type="match status" value="5"/>
</dbReference>
<sequence>MNENIEESIFKYKLLPNKSAYSISLNITLDIPNDIEIPKEYNGLPVTHIESKGFANCENIISVFIPNTIKSINSYGAFKGCSNLSLVLFEKNSDLKYIGHATFKDCSQLESIIIPESVINMEENIFEGCGNLTELYITTKKYFSPIGQLFTCCVNPNLNIYLSDENINEWKENVYCLKLNINILPLPKYIPTDLGYFKFKLNDDKKSYIIYLKDKEKMMKNLVLPSFYKNLPVTIIDEKGFYFQLQLESLKLPKYLKVIGKSAFWGCIVKELELPDSLEIIESRAFGHMLTFFRPPSITRPASRSKLEKVIIGDNSKLSFIGISAFHANIELKEFNFPKTLTHIGSYAFSASSLESIYIGKKVEYIGDNAFMMASEIKNIVVDPANTTYYKVDDALYSNNALDVYPPATDSDIYTMPDFVRVIYGRSTFYQSKNLRVIYINSKIVPRFLYDTPEMSTKLQSTKIYVPDEVVNEYKKAIQWEYYANNIFPQSIIKDGIAKIDNTLIQWIDSKEDIIIPKDIEKIGPYALGQDKTIKNIYVDSQNTSLKSEDGVLFNFDKSELIRYGQTKEAKEYKVPNSVKKLGIGAFVGGENLRSITLGENVKEISEYAFGSCFNLEKINLENIKKIGSFAFYYCNLSGKINLNSIEILEDNIFSREKVYITDDDHWIPYYFMNISEVVLGENIQYIGKNGLPSDIILYIYALTPPTVHQDNRGFKTIYVPRESLDLYKNSPFWQEHSSKILPMD</sequence>